<dbReference type="AlphaFoldDB" id="M2MRU3"/>
<dbReference type="GeneID" id="19108550"/>
<proteinExistence type="predicted"/>
<dbReference type="RefSeq" id="XP_007673214.1">
    <property type="nucleotide sequence ID" value="XM_007675024.1"/>
</dbReference>
<dbReference type="KEGG" id="bcom:BAUCODRAFT_144949"/>
<dbReference type="HOGENOM" id="CLU_053362_0_0_1"/>
<dbReference type="Proteomes" id="UP000011761">
    <property type="component" value="Unassembled WGS sequence"/>
</dbReference>
<accession>M2MRU3</accession>
<feature type="compositionally biased region" description="Basic and acidic residues" evidence="1">
    <location>
        <begin position="226"/>
        <end position="235"/>
    </location>
</feature>
<keyword evidence="3" id="KW-1185">Reference proteome</keyword>
<evidence type="ECO:0000313" key="3">
    <source>
        <dbReference type="Proteomes" id="UP000011761"/>
    </source>
</evidence>
<evidence type="ECO:0000313" key="2">
    <source>
        <dbReference type="EMBL" id="EMC99541.1"/>
    </source>
</evidence>
<dbReference type="OrthoDB" id="5421421at2759"/>
<organism evidence="2 3">
    <name type="scientific">Baudoinia panamericana (strain UAMH 10762)</name>
    <name type="common">Angels' share fungus</name>
    <name type="synonym">Baudoinia compniacensis (strain UAMH 10762)</name>
    <dbReference type="NCBI Taxonomy" id="717646"/>
    <lineage>
        <taxon>Eukaryota</taxon>
        <taxon>Fungi</taxon>
        <taxon>Dikarya</taxon>
        <taxon>Ascomycota</taxon>
        <taxon>Pezizomycotina</taxon>
        <taxon>Dothideomycetes</taxon>
        <taxon>Dothideomycetidae</taxon>
        <taxon>Mycosphaerellales</taxon>
        <taxon>Teratosphaeriaceae</taxon>
        <taxon>Baudoinia</taxon>
    </lineage>
</organism>
<name>M2MRU3_BAUPA</name>
<dbReference type="OMA" id="ERWPARH"/>
<protein>
    <recommendedName>
        <fullName evidence="4">Myb-like domain-containing protein</fullName>
    </recommendedName>
</protein>
<dbReference type="eggNOG" id="ENOG502S91F">
    <property type="taxonomic scope" value="Eukaryota"/>
</dbReference>
<dbReference type="EMBL" id="KB445551">
    <property type="protein sequence ID" value="EMC99541.1"/>
    <property type="molecule type" value="Genomic_DNA"/>
</dbReference>
<reference evidence="2 3" key="1">
    <citation type="journal article" date="2012" name="PLoS Pathog.">
        <title>Diverse lifestyles and strategies of plant pathogenesis encoded in the genomes of eighteen Dothideomycetes fungi.</title>
        <authorList>
            <person name="Ohm R.A."/>
            <person name="Feau N."/>
            <person name="Henrissat B."/>
            <person name="Schoch C.L."/>
            <person name="Horwitz B.A."/>
            <person name="Barry K.W."/>
            <person name="Condon B.J."/>
            <person name="Copeland A.C."/>
            <person name="Dhillon B."/>
            <person name="Glaser F."/>
            <person name="Hesse C.N."/>
            <person name="Kosti I."/>
            <person name="LaButti K."/>
            <person name="Lindquist E.A."/>
            <person name="Lucas S."/>
            <person name="Salamov A.A."/>
            <person name="Bradshaw R.E."/>
            <person name="Ciuffetti L."/>
            <person name="Hamelin R.C."/>
            <person name="Kema G.H.J."/>
            <person name="Lawrence C."/>
            <person name="Scott J.A."/>
            <person name="Spatafora J.W."/>
            <person name="Turgeon B.G."/>
            <person name="de Wit P.J.G.M."/>
            <person name="Zhong S."/>
            <person name="Goodwin S.B."/>
            <person name="Grigoriev I.V."/>
        </authorList>
    </citation>
    <scope>NUCLEOTIDE SEQUENCE [LARGE SCALE GENOMIC DNA]</scope>
    <source>
        <strain evidence="2 3">UAMH 10762</strain>
    </source>
</reference>
<evidence type="ECO:0008006" key="4">
    <source>
        <dbReference type="Google" id="ProtNLM"/>
    </source>
</evidence>
<evidence type="ECO:0000256" key="1">
    <source>
        <dbReference type="SAM" id="MobiDB-lite"/>
    </source>
</evidence>
<feature type="region of interest" description="Disordered" evidence="1">
    <location>
        <begin position="121"/>
        <end position="154"/>
    </location>
</feature>
<gene>
    <name evidence="2" type="ORF">BAUCODRAFT_144949</name>
</gene>
<sequence>MSVLFGQMQNNKGVILLSLIGPAVHATLPPASSSSSPSMTSGQSYSTLTGAVDPDQMCGDVAAGIVSTEWYAPTSYAFNNPYSTPFPSSTVESQPWTAYAKASVPDLSGSQFGLQQQHSYPAHMGHQPLPPHFQDPNRPKSSPSTFGPMPDSIAWPATSSGLGIQYTTAADPTPLTSTFPPTVFQYPVDEQYSASTASPPEIRHPQPRRSYPNIAPNPAGVVTLKRSREEEDRAEASGSSKRRKRTTSAATADLSEGDRFLVQLKEDENLSWKDIAYRFETDRGESPQVPALQMRYKRLREKHRVWEQQDVTALRQAYEYWEKSKWDIISTRMLEHGVQERWPARFCARKWQELEAQSLAQASTAAGLLPGMMQTTQQFASPVEAPTHFGFMPLQ</sequence>
<feature type="region of interest" description="Disordered" evidence="1">
    <location>
        <begin position="193"/>
        <end position="251"/>
    </location>
</feature>